<dbReference type="Pfam" id="PF08243">
    <property type="entry name" value="SPT2"/>
    <property type="match status" value="1"/>
</dbReference>
<feature type="compositionally biased region" description="Basic and acidic residues" evidence="3">
    <location>
        <begin position="202"/>
        <end position="225"/>
    </location>
</feature>
<feature type="compositionally biased region" description="Low complexity" evidence="3">
    <location>
        <begin position="149"/>
        <end position="172"/>
    </location>
</feature>
<reference evidence="4" key="2">
    <citation type="journal article" date="2023" name="IMA Fungus">
        <title>Comparative genomic study of the Penicillium genus elucidates a diverse pangenome and 15 lateral gene transfer events.</title>
        <authorList>
            <person name="Petersen C."/>
            <person name="Sorensen T."/>
            <person name="Nielsen M.R."/>
            <person name="Sondergaard T.E."/>
            <person name="Sorensen J.L."/>
            <person name="Fitzpatrick D.A."/>
            <person name="Frisvad J.C."/>
            <person name="Nielsen K.L."/>
        </authorList>
    </citation>
    <scope>NUCLEOTIDE SEQUENCE</scope>
    <source>
        <strain evidence="4">IBT 29677</strain>
    </source>
</reference>
<comment type="caution">
    <text evidence="4">The sequence shown here is derived from an EMBL/GenBank/DDBJ whole genome shotgun (WGS) entry which is preliminary data.</text>
</comment>
<gene>
    <name evidence="4" type="ORF">N7509_001904</name>
</gene>
<reference evidence="4" key="1">
    <citation type="submission" date="2022-12" db="EMBL/GenBank/DDBJ databases">
        <authorList>
            <person name="Petersen C."/>
        </authorList>
    </citation>
    <scope>NUCLEOTIDE SEQUENCE</scope>
    <source>
        <strain evidence="4">IBT 29677</strain>
    </source>
</reference>
<evidence type="ECO:0000313" key="4">
    <source>
        <dbReference type="EMBL" id="KAJ5408021.1"/>
    </source>
</evidence>
<feature type="compositionally biased region" description="Pro residues" evidence="3">
    <location>
        <begin position="15"/>
        <end position="28"/>
    </location>
</feature>
<evidence type="ECO:0000313" key="5">
    <source>
        <dbReference type="Proteomes" id="UP001147747"/>
    </source>
</evidence>
<feature type="compositionally biased region" description="Basic and acidic residues" evidence="3">
    <location>
        <begin position="280"/>
        <end position="294"/>
    </location>
</feature>
<feature type="compositionally biased region" description="Acidic residues" evidence="3">
    <location>
        <begin position="295"/>
        <end position="324"/>
    </location>
</feature>
<evidence type="ECO:0000256" key="2">
    <source>
        <dbReference type="ARBA" id="ARBA00023054"/>
    </source>
</evidence>
<dbReference type="SMART" id="SM00784">
    <property type="entry name" value="SPT2"/>
    <property type="match status" value="1"/>
</dbReference>
<comment type="similarity">
    <text evidence="1">Belongs to the SPT2 family.</text>
</comment>
<keyword evidence="2" id="KW-0175">Coiled coil</keyword>
<evidence type="ECO:0000256" key="3">
    <source>
        <dbReference type="SAM" id="MobiDB-lite"/>
    </source>
</evidence>
<accession>A0A9W9W7V4</accession>
<feature type="compositionally biased region" description="Low complexity" evidence="3">
    <location>
        <begin position="102"/>
        <end position="124"/>
    </location>
</feature>
<keyword evidence="5" id="KW-1185">Reference proteome</keyword>
<feature type="region of interest" description="Disordered" evidence="3">
    <location>
        <begin position="186"/>
        <end position="324"/>
    </location>
</feature>
<dbReference type="InterPro" id="IPR013256">
    <property type="entry name" value="Chromatin_SPT2"/>
</dbReference>
<feature type="compositionally biased region" description="Polar residues" evidence="3">
    <location>
        <begin position="125"/>
        <end position="135"/>
    </location>
</feature>
<name>A0A9W9W7V4_9EURO</name>
<dbReference type="Proteomes" id="UP001147747">
    <property type="component" value="Unassembled WGS sequence"/>
</dbReference>
<dbReference type="AlphaFoldDB" id="A0A9W9W7V4"/>
<protein>
    <recommendedName>
        <fullName evidence="6">SPT2 chromatin protein</fullName>
    </recommendedName>
</protein>
<dbReference type="RefSeq" id="XP_056492336.1">
    <property type="nucleotide sequence ID" value="XM_056626541.1"/>
</dbReference>
<sequence>MSFLDSVLSSLGPTTRPPQSPLSQPPVPSASSSIPKKEDRNLPNLPRPAPSRPAPSNEVTGGNFNGGTKRKADDQLPRPSRPSIQTPAKSPAVRPVISSGTAKAAPPVPKSASAPSLKAKTASPNPVSKNGTLASSRPVPTKPAPPRAAPAKVVPAKAAATTPAAPAKAPPKGSYAALMEAAKAAQGKAPTQVGIIRNQAAPKERLSKVERKRRLLEAQEKEKAERRAKRFEPSSTAKGKVASKKVESDAPSYKGTAKPSRTPEPVSYRGTANLPTNRTSNDRRPHGKRRRDEYLGTDEEEEEGDYGADDYDNYYSDSSDDMEAGFDDVNLEEKAALKIAQRDDEDELRMETLAKKAKLERQQKLAALASRTKR</sequence>
<feature type="region of interest" description="Disordered" evidence="3">
    <location>
        <begin position="1"/>
        <end position="173"/>
    </location>
</feature>
<dbReference type="EMBL" id="JAPZBU010000004">
    <property type="protein sequence ID" value="KAJ5408021.1"/>
    <property type="molecule type" value="Genomic_DNA"/>
</dbReference>
<dbReference type="OrthoDB" id="5430658at2759"/>
<evidence type="ECO:0000256" key="1">
    <source>
        <dbReference type="ARBA" id="ARBA00006461"/>
    </source>
</evidence>
<dbReference type="GeneID" id="81365521"/>
<proteinExistence type="inferred from homology"/>
<organism evidence="4 5">
    <name type="scientific">Penicillium cosmopolitanum</name>
    <dbReference type="NCBI Taxonomy" id="1131564"/>
    <lineage>
        <taxon>Eukaryota</taxon>
        <taxon>Fungi</taxon>
        <taxon>Dikarya</taxon>
        <taxon>Ascomycota</taxon>
        <taxon>Pezizomycotina</taxon>
        <taxon>Eurotiomycetes</taxon>
        <taxon>Eurotiomycetidae</taxon>
        <taxon>Eurotiales</taxon>
        <taxon>Aspergillaceae</taxon>
        <taxon>Penicillium</taxon>
    </lineage>
</organism>
<evidence type="ECO:0008006" key="6">
    <source>
        <dbReference type="Google" id="ProtNLM"/>
    </source>
</evidence>